<dbReference type="EMBL" id="JACEEZ010006970">
    <property type="protein sequence ID" value="KAG0724403.1"/>
    <property type="molecule type" value="Genomic_DNA"/>
</dbReference>
<gene>
    <name evidence="2" type="ORF">GWK47_005164</name>
</gene>
<evidence type="ECO:0000313" key="2">
    <source>
        <dbReference type="EMBL" id="KAG0724403.1"/>
    </source>
</evidence>
<feature type="compositionally biased region" description="Basic and acidic residues" evidence="1">
    <location>
        <begin position="143"/>
        <end position="153"/>
    </location>
</feature>
<keyword evidence="3" id="KW-1185">Reference proteome</keyword>
<comment type="caution">
    <text evidence="2">The sequence shown here is derived from an EMBL/GenBank/DDBJ whole genome shotgun (WGS) entry which is preliminary data.</text>
</comment>
<dbReference type="Proteomes" id="UP000770661">
    <property type="component" value="Unassembled WGS sequence"/>
</dbReference>
<accession>A0A8J4YAI3</accession>
<evidence type="ECO:0000256" key="1">
    <source>
        <dbReference type="SAM" id="MobiDB-lite"/>
    </source>
</evidence>
<dbReference type="AlphaFoldDB" id="A0A8J4YAI3"/>
<organism evidence="2 3">
    <name type="scientific">Chionoecetes opilio</name>
    <name type="common">Atlantic snow crab</name>
    <name type="synonym">Cancer opilio</name>
    <dbReference type="NCBI Taxonomy" id="41210"/>
    <lineage>
        <taxon>Eukaryota</taxon>
        <taxon>Metazoa</taxon>
        <taxon>Ecdysozoa</taxon>
        <taxon>Arthropoda</taxon>
        <taxon>Crustacea</taxon>
        <taxon>Multicrustacea</taxon>
        <taxon>Malacostraca</taxon>
        <taxon>Eumalacostraca</taxon>
        <taxon>Eucarida</taxon>
        <taxon>Decapoda</taxon>
        <taxon>Pleocyemata</taxon>
        <taxon>Brachyura</taxon>
        <taxon>Eubrachyura</taxon>
        <taxon>Majoidea</taxon>
        <taxon>Majidae</taxon>
        <taxon>Chionoecetes</taxon>
    </lineage>
</organism>
<feature type="region of interest" description="Disordered" evidence="1">
    <location>
        <begin position="133"/>
        <end position="153"/>
    </location>
</feature>
<reference evidence="2" key="1">
    <citation type="submission" date="2020-07" db="EMBL/GenBank/DDBJ databases">
        <title>The High-quality genome of the commercially important snow crab, Chionoecetes opilio.</title>
        <authorList>
            <person name="Jeong J.-H."/>
            <person name="Ryu S."/>
        </authorList>
    </citation>
    <scope>NUCLEOTIDE SEQUENCE</scope>
    <source>
        <strain evidence="2">MADBK_172401_WGS</strain>
        <tissue evidence="2">Digestive gland</tissue>
    </source>
</reference>
<name>A0A8J4YAI3_CHIOP</name>
<sequence length="153" mass="17573">MTQQPLPQPPTYEVAMLGQPYVIAPIVPYPYYEYSLQHYVQTQVVRMPPRTRFLDTNNDRKHGLNFWPWCLNEKDVVYSFLGLVRVMAEIEVLGELSQLKAQVQVLTEARRGQDDVVASFKIENAELRQLLGNRGVPTTPVPLEERSLEGSEE</sequence>
<evidence type="ECO:0000313" key="3">
    <source>
        <dbReference type="Proteomes" id="UP000770661"/>
    </source>
</evidence>
<proteinExistence type="predicted"/>
<protein>
    <submittedName>
        <fullName evidence="2">Uncharacterized protein</fullName>
    </submittedName>
</protein>